<evidence type="ECO:0008006" key="4">
    <source>
        <dbReference type="Google" id="ProtNLM"/>
    </source>
</evidence>
<accession>A0A6G8FH38</accession>
<dbReference type="KEGG" id="lins:G7067_04350"/>
<proteinExistence type="predicted"/>
<dbReference type="RefSeq" id="WP_166322265.1">
    <property type="nucleotide sequence ID" value="NZ_CP049934.1"/>
</dbReference>
<dbReference type="EMBL" id="CP049934">
    <property type="protein sequence ID" value="QIM15816.1"/>
    <property type="molecule type" value="Genomic_DNA"/>
</dbReference>
<organism evidence="2 3">
    <name type="scientific">Leucobacter insecticola</name>
    <dbReference type="NCBI Taxonomy" id="2714934"/>
    <lineage>
        <taxon>Bacteria</taxon>
        <taxon>Bacillati</taxon>
        <taxon>Actinomycetota</taxon>
        <taxon>Actinomycetes</taxon>
        <taxon>Micrococcales</taxon>
        <taxon>Microbacteriaceae</taxon>
        <taxon>Leucobacter</taxon>
    </lineage>
</organism>
<dbReference type="AlphaFoldDB" id="A0A6G8FH38"/>
<evidence type="ECO:0000313" key="2">
    <source>
        <dbReference type="EMBL" id="QIM15816.1"/>
    </source>
</evidence>
<keyword evidence="3" id="KW-1185">Reference proteome</keyword>
<name>A0A6G8FH38_9MICO</name>
<gene>
    <name evidence="2" type="ORF">G7067_04350</name>
</gene>
<evidence type="ECO:0000256" key="1">
    <source>
        <dbReference type="SAM" id="SignalP"/>
    </source>
</evidence>
<reference evidence="2 3" key="1">
    <citation type="submission" date="2020-03" db="EMBL/GenBank/DDBJ databases">
        <title>Leucobacter sp. nov., isolated from beetles.</title>
        <authorList>
            <person name="Hyun D.-W."/>
            <person name="Bae J.-W."/>
        </authorList>
    </citation>
    <scope>NUCLEOTIDE SEQUENCE [LARGE SCALE GENOMIC DNA]</scope>
    <source>
        <strain evidence="2 3">HDW9B</strain>
    </source>
</reference>
<feature type="chain" id="PRO_5038821426" description="DUF11 domain-containing protein" evidence="1">
    <location>
        <begin position="44"/>
        <end position="385"/>
    </location>
</feature>
<feature type="signal peptide" evidence="1">
    <location>
        <begin position="1"/>
        <end position="43"/>
    </location>
</feature>
<evidence type="ECO:0000313" key="3">
    <source>
        <dbReference type="Proteomes" id="UP000501387"/>
    </source>
</evidence>
<dbReference type="Proteomes" id="UP000501387">
    <property type="component" value="Chromosome"/>
</dbReference>
<protein>
    <recommendedName>
        <fullName evidence="4">DUF11 domain-containing protein</fullName>
    </recommendedName>
</protein>
<sequence>MVIWRAKKSFGSGVGNNSRQRRVVRLLALAAAAVIGVSGLAPAAPAEAANSVAAGIIRVDAPNPVSYIYLNSDYTQQYTSRTLGGNAFYQNGGPPSAYPVVVDLATGANLTRSTGTRTFGGTGTITDPFWLETSGAMVSPQNTLVLTQRLSHVPGTEYMRNDISITNNGAATRSLQFGQFGDCYFNGSDSGTSNVEPGKMVQCIKGDKAMSLIDSSGGAVFAGGYFGGVRFAVQSPLVGTANADKCWVSSATIGSCAVNVDNGFGMAWATDIAPGETAVRTAYLSYTQDLAFVDLVPGSSVSTNQASIGETVKYTLSLRNAGPTPRATTSSRLRCPLAWLLKRRLAMAHTTPSQVRGRSRLWLREKPRVSPFPLEPRSQAYIRRR</sequence>
<keyword evidence="1" id="KW-0732">Signal</keyword>